<comment type="catalytic activity">
    <reaction evidence="1">
        <text>Hydrolysis of terminal, non-reducing beta-D-mannose residues in beta-D-mannosides.</text>
        <dbReference type="EC" id="3.2.1.25"/>
    </reaction>
</comment>
<dbReference type="InterPro" id="IPR013783">
    <property type="entry name" value="Ig-like_fold"/>
</dbReference>
<comment type="similarity">
    <text evidence="2">Belongs to the glycosyl hydrolase 2 family.</text>
</comment>
<dbReference type="Pfam" id="PF02836">
    <property type="entry name" value="Glyco_hydro_2_C"/>
    <property type="match status" value="1"/>
</dbReference>
<keyword evidence="11" id="KW-1185">Reference proteome</keyword>
<organism evidence="10 11">
    <name type="scientific">Saccharibacillus endophyticus</name>
    <dbReference type="NCBI Taxonomy" id="2060666"/>
    <lineage>
        <taxon>Bacteria</taxon>
        <taxon>Bacillati</taxon>
        <taxon>Bacillota</taxon>
        <taxon>Bacilli</taxon>
        <taxon>Bacillales</taxon>
        <taxon>Paenibacillaceae</taxon>
        <taxon>Saccharibacillus</taxon>
    </lineage>
</organism>
<dbReference type="RefSeq" id="WP_172243914.1">
    <property type="nucleotide sequence ID" value="NZ_BMDD01000003.1"/>
</dbReference>
<evidence type="ECO:0000256" key="3">
    <source>
        <dbReference type="ARBA" id="ARBA00012754"/>
    </source>
</evidence>
<keyword evidence="4" id="KW-0732">Signal</keyword>
<dbReference type="SUPFAM" id="SSF49785">
    <property type="entry name" value="Galactose-binding domain-like"/>
    <property type="match status" value="1"/>
</dbReference>
<comment type="caution">
    <text evidence="10">The sequence shown here is derived from an EMBL/GenBank/DDBJ whole genome shotgun (WGS) entry which is preliminary data.</text>
</comment>
<dbReference type="Gene3D" id="2.60.40.10">
    <property type="entry name" value="Immunoglobulins"/>
    <property type="match status" value="1"/>
</dbReference>
<keyword evidence="6" id="KW-0326">Glycosidase</keyword>
<feature type="domain" description="Beta-mannosidase-like galactose-binding" evidence="9">
    <location>
        <begin position="36"/>
        <end position="182"/>
    </location>
</feature>
<evidence type="ECO:0000256" key="6">
    <source>
        <dbReference type="ARBA" id="ARBA00023295"/>
    </source>
</evidence>
<dbReference type="InterPro" id="IPR006102">
    <property type="entry name" value="Ig-like_GH2"/>
</dbReference>
<dbReference type="EC" id="3.2.1.25" evidence="3"/>
<dbReference type="Gene3D" id="2.60.120.260">
    <property type="entry name" value="Galactose-binding domain-like"/>
    <property type="match status" value="1"/>
</dbReference>
<dbReference type="SUPFAM" id="SSF51445">
    <property type="entry name" value="(Trans)glycosidases"/>
    <property type="match status" value="1"/>
</dbReference>
<sequence length="893" mass="101344">MREIILNGEWEVKGFWPWVPLKGTSMEIGSELMGVTEWLPASVPGGVHKDLHAAGWIDHPYRDMNSLNCEWVENRWWVYKTVFQVPDEPGKKIELVCKGLDYEAIVMLDGQTLGEHANMFAPAAFDVTEALRGRQTAELRIVLRHSPDEMGQIGKTSETFTQKSRFNYKWDFSTRLVHIGLWDEVSLRVHEPFSFEAIGLFTDADEKGGRIAIEASICRKRPDHASEAEKQECGAADSGGEYGTCELEARILSPSGEVVTTLRQPFKQKSCSLAVDIPQPLLWFPNGYGEQPLYTVRLRLSDGDKVLDEQTHRTGIRRLEYRRNEGAPDDSLPYTFVVNGVPIYIRGANLTPLDHLYGNVQDEKYVWMAEAAARANMNMLRVWGGGLIEKEILYESCDRLGLLVWQEFIQSSSGIDNEPSKKPEFLKRLTETAEHALRTKRNHVSLAVWSGGNELMSEPDRPSTFADPNLAMLRELVAEHDPGRLFLPTSASGPVQYITREKGVSHDVHGHWKYEGNPAHYSLYGEADHLFHSEFGVDGVSSPRTLRKYLSEPHLKPVSMRDDPVWRHHGEWWDTYDRDTEMFGEFRDLSEFSRASQWMQAEGLRFILEANRRRQFKNSGSLVWQLNEPWPNASCTNLIDYGLEPKMAYYWTKNAFAPNHAALHYRTLDYSVGETFEGEVFFFHGSERSLFIVHTELLDTNGAVLASWKHQAAKSRANVTESGPLRFEVPDTADDLFYVRLRAEDTEAKIDTAQADNLYVFSVRRLHPYRSALGSAGAKLDAEALGEWQEIARNPNDQQSETDLPTLRRSYRIVNTGTTVALHVHPQEMTEAYRLLADDAYFSLFPGEEKIVTVDCAALIPDVFGAKNDQAQADAPRSPNPRVAFVHFGDPDR</sequence>
<feature type="domain" description="Glycoside hydrolase family 2 catalytic" evidence="8">
    <location>
        <begin position="335"/>
        <end position="487"/>
    </location>
</feature>
<evidence type="ECO:0000256" key="5">
    <source>
        <dbReference type="ARBA" id="ARBA00022801"/>
    </source>
</evidence>
<name>A0ABQ1ZWN2_9BACL</name>
<keyword evidence="5" id="KW-0378">Hydrolase</keyword>
<dbReference type="PANTHER" id="PTHR43730">
    <property type="entry name" value="BETA-MANNOSIDASE"/>
    <property type="match status" value="1"/>
</dbReference>
<dbReference type="Gene3D" id="3.20.20.80">
    <property type="entry name" value="Glycosidases"/>
    <property type="match status" value="1"/>
</dbReference>
<dbReference type="SUPFAM" id="SSF49303">
    <property type="entry name" value="beta-Galactosidase/glucuronidase domain"/>
    <property type="match status" value="1"/>
</dbReference>
<protein>
    <recommendedName>
        <fullName evidence="3">beta-mannosidase</fullName>
        <ecNumber evidence="3">3.2.1.25</ecNumber>
    </recommendedName>
</protein>
<dbReference type="InterPro" id="IPR008979">
    <property type="entry name" value="Galactose-bd-like_sf"/>
</dbReference>
<evidence type="ECO:0000256" key="4">
    <source>
        <dbReference type="ARBA" id="ARBA00022729"/>
    </source>
</evidence>
<gene>
    <name evidence="10" type="ORF">GCM10007362_25540</name>
</gene>
<evidence type="ECO:0000313" key="10">
    <source>
        <dbReference type="EMBL" id="GGH79163.1"/>
    </source>
</evidence>
<evidence type="ECO:0000259" key="7">
    <source>
        <dbReference type="Pfam" id="PF00703"/>
    </source>
</evidence>
<evidence type="ECO:0000256" key="1">
    <source>
        <dbReference type="ARBA" id="ARBA00000829"/>
    </source>
</evidence>
<accession>A0ABQ1ZWN2</accession>
<evidence type="ECO:0000313" key="11">
    <source>
        <dbReference type="Proteomes" id="UP000605427"/>
    </source>
</evidence>
<dbReference type="InterPro" id="IPR006103">
    <property type="entry name" value="Glyco_hydro_2_cat"/>
</dbReference>
<dbReference type="InterPro" id="IPR036156">
    <property type="entry name" value="Beta-gal/glucu_dom_sf"/>
</dbReference>
<dbReference type="Pfam" id="PF00703">
    <property type="entry name" value="Glyco_hydro_2"/>
    <property type="match status" value="1"/>
</dbReference>
<dbReference type="EMBL" id="BMDD01000003">
    <property type="protein sequence ID" value="GGH79163.1"/>
    <property type="molecule type" value="Genomic_DNA"/>
</dbReference>
<evidence type="ECO:0000259" key="9">
    <source>
        <dbReference type="Pfam" id="PF22666"/>
    </source>
</evidence>
<dbReference type="Proteomes" id="UP000605427">
    <property type="component" value="Unassembled WGS sequence"/>
</dbReference>
<reference evidence="11" key="1">
    <citation type="journal article" date="2019" name="Int. J. Syst. Evol. Microbiol.">
        <title>The Global Catalogue of Microorganisms (GCM) 10K type strain sequencing project: providing services to taxonomists for standard genome sequencing and annotation.</title>
        <authorList>
            <consortium name="The Broad Institute Genomics Platform"/>
            <consortium name="The Broad Institute Genome Sequencing Center for Infectious Disease"/>
            <person name="Wu L."/>
            <person name="Ma J."/>
        </authorList>
    </citation>
    <scope>NUCLEOTIDE SEQUENCE [LARGE SCALE GENOMIC DNA]</scope>
    <source>
        <strain evidence="11">CCM 8702</strain>
    </source>
</reference>
<dbReference type="Pfam" id="PF22666">
    <property type="entry name" value="Glyco_hydro_2_N2"/>
    <property type="match status" value="1"/>
</dbReference>
<dbReference type="InterPro" id="IPR054593">
    <property type="entry name" value="Beta-mannosidase-like_N2"/>
</dbReference>
<dbReference type="InterPro" id="IPR017853">
    <property type="entry name" value="GH"/>
</dbReference>
<evidence type="ECO:0000256" key="2">
    <source>
        <dbReference type="ARBA" id="ARBA00007401"/>
    </source>
</evidence>
<evidence type="ECO:0000259" key="8">
    <source>
        <dbReference type="Pfam" id="PF02836"/>
    </source>
</evidence>
<proteinExistence type="inferred from homology"/>
<dbReference type="PANTHER" id="PTHR43730:SF1">
    <property type="entry name" value="BETA-MANNOSIDASE"/>
    <property type="match status" value="1"/>
</dbReference>
<dbReference type="InterPro" id="IPR050887">
    <property type="entry name" value="Beta-mannosidase_GH2"/>
</dbReference>
<feature type="domain" description="Glycoside hydrolase family 2 immunoglobulin-like beta-sandwich" evidence="7">
    <location>
        <begin position="238"/>
        <end position="317"/>
    </location>
</feature>